<evidence type="ECO:0000259" key="7">
    <source>
        <dbReference type="Pfam" id="PF00669"/>
    </source>
</evidence>
<dbReference type="Pfam" id="PF00700">
    <property type="entry name" value="Flagellin_C"/>
    <property type="match status" value="1"/>
</dbReference>
<dbReference type="Gene3D" id="1.20.1330.10">
    <property type="entry name" value="f41 fragment of flagellin, N-terminal domain"/>
    <property type="match status" value="2"/>
</dbReference>
<sequence length="532" mass="57328">MIRISSQQIFSSGISRLQDLNASLQQTSQQVSTGKRVNQPSDDPVAAARILKLDQEVARIEQFQRNAGLAENRLQQEENAISSMLDVVQRVRELTVQAGNGALTPSDRQSIASELRERLDQLATLGNARDASGEYIFSGFQGEVPAFGKNISGNWVYQGDEGQRKLELDEGVTVPISDHGKGLFVDIASADRTFFAEAGGDNVSGARISTGMVVDQDLYNQFYDSNGGVDLEVRFVANGGSPSGLDYEVVTREQPPTTVATGNFISGESIQFEGIQFEIHGIPDVNDTFDIKTSERQGMFTSIEKLIYGLENQAKGRARATVTNFAPTGGKLYINGLSVPQGGAGAVFTGTETNADLRDLINNHTELAEQGITASIENGNVVIRSGGQDLNISAQDPDPKVPPWPDYTGALQVTGAKAEDLDLGAAPPVTSANYQGGNEAYDALVADSLVNMDNIQESLISTQTEIGGRLNSVETTSVFLEDSSVYTKDIRSQLQDVDYAEAISNLTFQSFVLQAAQQSFAQVSRLSLFDRL</sequence>
<keyword evidence="10" id="KW-1185">Reference proteome</keyword>
<dbReference type="NCBIfam" id="TIGR02550">
    <property type="entry name" value="flagell_flgL"/>
    <property type="match status" value="1"/>
</dbReference>
<keyword evidence="9" id="KW-0282">Flagellum</keyword>
<evidence type="ECO:0000256" key="4">
    <source>
        <dbReference type="ARBA" id="ARBA00022525"/>
    </source>
</evidence>
<evidence type="ECO:0000256" key="6">
    <source>
        <dbReference type="SAM" id="Coils"/>
    </source>
</evidence>
<feature type="domain" description="Flagellin C-terminal" evidence="8">
    <location>
        <begin position="453"/>
        <end position="526"/>
    </location>
</feature>
<name>A0ABU3VZA5_9GAMM</name>
<keyword evidence="6" id="KW-0175">Coiled coil</keyword>
<feature type="coiled-coil region" evidence="6">
    <location>
        <begin position="53"/>
        <end position="80"/>
    </location>
</feature>
<dbReference type="PANTHER" id="PTHR42792:SF1">
    <property type="entry name" value="FLAGELLAR HOOK-ASSOCIATED PROTEIN 3"/>
    <property type="match status" value="1"/>
</dbReference>
<dbReference type="SUPFAM" id="SSF64518">
    <property type="entry name" value="Phase 1 flagellin"/>
    <property type="match status" value="1"/>
</dbReference>
<evidence type="ECO:0000256" key="1">
    <source>
        <dbReference type="ARBA" id="ARBA00004365"/>
    </source>
</evidence>
<feature type="domain" description="Flagellin N-terminal" evidence="7">
    <location>
        <begin position="4"/>
        <end position="140"/>
    </location>
</feature>
<protein>
    <submittedName>
        <fullName evidence="9">Flagellar hook-associated protein FlgL</fullName>
    </submittedName>
</protein>
<accession>A0ABU3VZA5</accession>
<dbReference type="InterPro" id="IPR046358">
    <property type="entry name" value="Flagellin_C"/>
</dbReference>
<evidence type="ECO:0000259" key="8">
    <source>
        <dbReference type="Pfam" id="PF00700"/>
    </source>
</evidence>
<reference evidence="9 10" key="1">
    <citation type="submission" date="2023-10" db="EMBL/GenBank/DDBJ databases">
        <title>Characteristics and mechanism of a salt-tolerant marine origin heterotrophic nitrifying- aerobic denitrifying bacteria Marinobacter xestospongiae HN1.</title>
        <authorList>
            <person name="Qi R."/>
        </authorList>
    </citation>
    <scope>NUCLEOTIDE SEQUENCE [LARGE SCALE GENOMIC DNA]</scope>
    <source>
        <strain evidence="9 10">HN1</strain>
    </source>
</reference>
<proteinExistence type="inferred from homology"/>
<comment type="subcellular location">
    <subcellularLocation>
        <location evidence="1">Bacterial flagellum</location>
    </subcellularLocation>
    <subcellularLocation>
        <location evidence="2">Secreted</location>
    </subcellularLocation>
</comment>
<comment type="similarity">
    <text evidence="3">Belongs to the bacterial flagellin family.</text>
</comment>
<gene>
    <name evidence="9" type="primary">flgL</name>
    <name evidence="9" type="ORF">RYS15_11360</name>
</gene>
<keyword evidence="4" id="KW-0964">Secreted</keyword>
<evidence type="ECO:0000256" key="3">
    <source>
        <dbReference type="ARBA" id="ARBA00005709"/>
    </source>
</evidence>
<keyword evidence="5" id="KW-0975">Bacterial flagellum</keyword>
<keyword evidence="9" id="KW-0969">Cilium</keyword>
<dbReference type="PANTHER" id="PTHR42792">
    <property type="entry name" value="FLAGELLIN"/>
    <property type="match status" value="1"/>
</dbReference>
<keyword evidence="9" id="KW-0966">Cell projection</keyword>
<dbReference type="EMBL" id="JAWIIJ010000007">
    <property type="protein sequence ID" value="MDV2079292.1"/>
    <property type="molecule type" value="Genomic_DNA"/>
</dbReference>
<dbReference type="PRINTS" id="PR00207">
    <property type="entry name" value="FLAGELLIN"/>
</dbReference>
<dbReference type="Proteomes" id="UP001269819">
    <property type="component" value="Unassembled WGS sequence"/>
</dbReference>
<organism evidence="9 10">
    <name type="scientific">Marinobacter xestospongiae</name>
    <dbReference type="NCBI Taxonomy" id="994319"/>
    <lineage>
        <taxon>Bacteria</taxon>
        <taxon>Pseudomonadati</taxon>
        <taxon>Pseudomonadota</taxon>
        <taxon>Gammaproteobacteria</taxon>
        <taxon>Pseudomonadales</taxon>
        <taxon>Marinobacteraceae</taxon>
        <taxon>Marinobacter</taxon>
    </lineage>
</organism>
<dbReference type="RefSeq" id="WP_248164381.1">
    <property type="nucleotide sequence ID" value="NZ_BAABBC010000038.1"/>
</dbReference>
<dbReference type="InterPro" id="IPR001029">
    <property type="entry name" value="Flagellin_N"/>
</dbReference>
<evidence type="ECO:0000313" key="9">
    <source>
        <dbReference type="EMBL" id="MDV2079292.1"/>
    </source>
</evidence>
<evidence type="ECO:0000256" key="5">
    <source>
        <dbReference type="ARBA" id="ARBA00023143"/>
    </source>
</evidence>
<evidence type="ECO:0000256" key="2">
    <source>
        <dbReference type="ARBA" id="ARBA00004613"/>
    </source>
</evidence>
<dbReference type="Pfam" id="PF00669">
    <property type="entry name" value="Flagellin_N"/>
    <property type="match status" value="1"/>
</dbReference>
<comment type="caution">
    <text evidence="9">The sequence shown here is derived from an EMBL/GenBank/DDBJ whole genome shotgun (WGS) entry which is preliminary data.</text>
</comment>
<dbReference type="InterPro" id="IPR001492">
    <property type="entry name" value="Flagellin"/>
</dbReference>
<evidence type="ECO:0000313" key="10">
    <source>
        <dbReference type="Proteomes" id="UP001269819"/>
    </source>
</evidence>
<dbReference type="InterPro" id="IPR013384">
    <property type="entry name" value="Flagell_FlgL"/>
</dbReference>